<comment type="caution">
    <text evidence="1">The sequence shown here is derived from an EMBL/GenBank/DDBJ whole genome shotgun (WGS) entry which is preliminary data.</text>
</comment>
<dbReference type="EMBL" id="BTGC01000008">
    <property type="protein sequence ID" value="GMM52527.1"/>
    <property type="molecule type" value="Genomic_DNA"/>
</dbReference>
<keyword evidence="2" id="KW-1185">Reference proteome</keyword>
<organism evidence="1 2">
    <name type="scientific">Starmerella bacillaris</name>
    <name type="common">Yeast</name>
    <name type="synonym">Candida zemplinina</name>
    <dbReference type="NCBI Taxonomy" id="1247836"/>
    <lineage>
        <taxon>Eukaryota</taxon>
        <taxon>Fungi</taxon>
        <taxon>Dikarya</taxon>
        <taxon>Ascomycota</taxon>
        <taxon>Saccharomycotina</taxon>
        <taxon>Dipodascomycetes</taxon>
        <taxon>Dipodascales</taxon>
        <taxon>Trichomonascaceae</taxon>
        <taxon>Starmerella</taxon>
    </lineage>
</organism>
<evidence type="ECO:0000313" key="2">
    <source>
        <dbReference type="Proteomes" id="UP001362899"/>
    </source>
</evidence>
<evidence type="ECO:0000313" key="1">
    <source>
        <dbReference type="EMBL" id="GMM52527.1"/>
    </source>
</evidence>
<gene>
    <name evidence="1" type="ORF">DASB73_034900</name>
</gene>
<sequence>MSTLHRVNELILNHAIGQNDAVSAVRLSKLLNVRNRWPKETEQMEHVAAYCQSSKYIQNSDLERDLQSLSTQSTETTAIARATQVFHETQLSRLAQQSPSDMVRFLAQLSDETKQTLEPFAEQLLTSLVLNPKLNSKSKSDSKSELNSNSNSKLEIENKMYTELAEVWGTKSDDLEILLSFLDSNSY</sequence>
<dbReference type="AlphaFoldDB" id="A0AAV5RN21"/>
<reference evidence="1 2" key="1">
    <citation type="journal article" date="2023" name="Elife">
        <title>Identification of key yeast species and microbe-microbe interactions impacting larval growth of Drosophila in the wild.</title>
        <authorList>
            <person name="Mure A."/>
            <person name="Sugiura Y."/>
            <person name="Maeda R."/>
            <person name="Honda K."/>
            <person name="Sakurai N."/>
            <person name="Takahashi Y."/>
            <person name="Watada M."/>
            <person name="Katoh T."/>
            <person name="Gotoh A."/>
            <person name="Gotoh Y."/>
            <person name="Taniguchi I."/>
            <person name="Nakamura K."/>
            <person name="Hayashi T."/>
            <person name="Katayama T."/>
            <person name="Uemura T."/>
            <person name="Hattori Y."/>
        </authorList>
    </citation>
    <scope>NUCLEOTIDE SEQUENCE [LARGE SCALE GENOMIC DNA]</scope>
    <source>
        <strain evidence="1 2">SB-73</strain>
    </source>
</reference>
<proteinExistence type="predicted"/>
<dbReference type="Proteomes" id="UP001362899">
    <property type="component" value="Unassembled WGS sequence"/>
</dbReference>
<accession>A0AAV5RN21</accession>
<protein>
    <submittedName>
        <fullName evidence="1">Uncharacterized protein</fullName>
    </submittedName>
</protein>
<name>A0AAV5RN21_STABA</name>